<organism evidence="1 2">
    <name type="scientific">Bacillus pseudomycoides</name>
    <dbReference type="NCBI Taxonomy" id="64104"/>
    <lineage>
        <taxon>Bacteria</taxon>
        <taxon>Bacillati</taxon>
        <taxon>Bacillota</taxon>
        <taxon>Bacilli</taxon>
        <taxon>Bacillales</taxon>
        <taxon>Bacillaceae</taxon>
        <taxon>Bacillus</taxon>
        <taxon>Bacillus cereus group</taxon>
    </lineage>
</organism>
<comment type="caution">
    <text evidence="1">The sequence shown here is derived from an EMBL/GenBank/DDBJ whole genome shotgun (WGS) entry which is preliminary data.</text>
</comment>
<evidence type="ECO:0000313" key="1">
    <source>
        <dbReference type="EMBL" id="PHE99966.1"/>
    </source>
</evidence>
<sequence>MINPLFLGSDIINSKGTQNNSLFVGKIGRSKKHHIFKENDFKSNLVPNGAKVEHVKIDGNNLVVMSYSY</sequence>
<protein>
    <submittedName>
        <fullName evidence="1">Uncharacterized protein</fullName>
    </submittedName>
</protein>
<proteinExistence type="predicted"/>
<dbReference type="AlphaFoldDB" id="A0ABD6TCK2"/>
<dbReference type="EMBL" id="NUTL01000037">
    <property type="protein sequence ID" value="PHE99966.1"/>
    <property type="molecule type" value="Genomic_DNA"/>
</dbReference>
<name>A0ABD6TCK2_9BACI</name>
<dbReference type="RefSeq" id="WP_098803014.1">
    <property type="nucleotide sequence ID" value="NZ_NUTL01000037.1"/>
</dbReference>
<dbReference type="Proteomes" id="UP000221918">
    <property type="component" value="Unassembled WGS sequence"/>
</dbReference>
<evidence type="ECO:0000313" key="2">
    <source>
        <dbReference type="Proteomes" id="UP000221918"/>
    </source>
</evidence>
<gene>
    <name evidence="1" type="ORF">COF81_09625</name>
</gene>
<accession>A0ABD6TCK2</accession>
<reference evidence="1 2" key="1">
    <citation type="submission" date="2017-09" db="EMBL/GenBank/DDBJ databases">
        <title>Large-scale bioinformatics analysis of Bacillus genomes uncovers conserved roles of natural products in bacterial physiology.</title>
        <authorList>
            <consortium name="Agbiome Team Llc"/>
            <person name="Bleich R.M."/>
            <person name="Grubbs K.J."/>
            <person name="Santa Maria K.C."/>
            <person name="Allen S.E."/>
            <person name="Farag S."/>
            <person name="Shank E.A."/>
            <person name="Bowers A."/>
        </authorList>
    </citation>
    <scope>NUCLEOTIDE SEQUENCE [LARGE SCALE GENOMIC DNA]</scope>
    <source>
        <strain evidence="1 2">AFS037265</strain>
    </source>
</reference>